<dbReference type="PANTHER" id="PTHR45625">
    <property type="entry name" value="PEPTIDYL-PROLYL CIS-TRANS ISOMERASE-RELATED"/>
    <property type="match status" value="1"/>
</dbReference>
<gene>
    <name evidence="8" type="ORF">FC80_GL000553</name>
</gene>
<dbReference type="PATRIC" id="fig|1423729.3.peg.556"/>
<keyword evidence="5 6" id="KW-0413">Isomerase</keyword>
<dbReference type="InterPro" id="IPR024936">
    <property type="entry name" value="Cyclophilin-type_PPIase"/>
</dbReference>
<reference evidence="8 9" key="1">
    <citation type="journal article" date="2015" name="Genome Announc.">
        <title>Expanding the biotechnology potential of lactobacilli through comparative genomics of 213 strains and associated genera.</title>
        <authorList>
            <person name="Sun Z."/>
            <person name="Harris H.M."/>
            <person name="McCann A."/>
            <person name="Guo C."/>
            <person name="Argimon S."/>
            <person name="Zhang W."/>
            <person name="Yang X."/>
            <person name="Jeffery I.B."/>
            <person name="Cooney J.C."/>
            <person name="Kagawa T.F."/>
            <person name="Liu W."/>
            <person name="Song Y."/>
            <person name="Salvetti E."/>
            <person name="Wrobel A."/>
            <person name="Rasinkangas P."/>
            <person name="Parkhill J."/>
            <person name="Rea M.C."/>
            <person name="O'Sullivan O."/>
            <person name="Ritari J."/>
            <person name="Douillard F.P."/>
            <person name="Paul Ross R."/>
            <person name="Yang R."/>
            <person name="Briner A.E."/>
            <person name="Felis G.E."/>
            <person name="de Vos W.M."/>
            <person name="Barrangou R."/>
            <person name="Klaenhammer T.R."/>
            <person name="Caufield P.W."/>
            <person name="Cui Y."/>
            <person name="Zhang H."/>
            <person name="O'Toole P.W."/>
        </authorList>
    </citation>
    <scope>NUCLEOTIDE SEQUENCE [LARGE SCALE GENOMIC DNA]</scope>
    <source>
        <strain evidence="8 9">DSM 21116</strain>
    </source>
</reference>
<evidence type="ECO:0000256" key="5">
    <source>
        <dbReference type="ARBA" id="ARBA00023235"/>
    </source>
</evidence>
<dbReference type="Pfam" id="PF00160">
    <property type="entry name" value="Pro_isomerase"/>
    <property type="match status" value="1"/>
</dbReference>
<proteinExistence type="inferred from homology"/>
<organism evidence="8 9">
    <name type="scientific">Liquorilactobacillus cacaonum DSM 21116</name>
    <dbReference type="NCBI Taxonomy" id="1423729"/>
    <lineage>
        <taxon>Bacteria</taxon>
        <taxon>Bacillati</taxon>
        <taxon>Bacillota</taxon>
        <taxon>Bacilli</taxon>
        <taxon>Lactobacillales</taxon>
        <taxon>Lactobacillaceae</taxon>
        <taxon>Liquorilactobacillus</taxon>
    </lineage>
</organism>
<evidence type="ECO:0000256" key="6">
    <source>
        <dbReference type="RuleBase" id="RU363019"/>
    </source>
</evidence>
<dbReference type="EMBL" id="AYZE01000010">
    <property type="protein sequence ID" value="KRM91584.1"/>
    <property type="molecule type" value="Genomic_DNA"/>
</dbReference>
<keyword evidence="4 6" id="KW-0697">Rotamase</keyword>
<dbReference type="Gene3D" id="2.40.100.10">
    <property type="entry name" value="Cyclophilin-like"/>
    <property type="match status" value="1"/>
</dbReference>
<dbReference type="GO" id="GO:0006457">
    <property type="term" value="P:protein folding"/>
    <property type="evidence" value="ECO:0007669"/>
    <property type="project" value="InterPro"/>
</dbReference>
<comment type="caution">
    <text evidence="8">The sequence shown here is derived from an EMBL/GenBank/DDBJ whole genome shotgun (WGS) entry which is preliminary data.</text>
</comment>
<dbReference type="GO" id="GO:0003755">
    <property type="term" value="F:peptidyl-prolyl cis-trans isomerase activity"/>
    <property type="evidence" value="ECO:0007669"/>
    <property type="project" value="UniProtKB-UniRule"/>
</dbReference>
<comment type="function">
    <text evidence="2 6">PPIases accelerate the folding of proteins. It catalyzes the cis-trans isomerization of proline imidic peptide bonds in oligopeptides.</text>
</comment>
<evidence type="ECO:0000256" key="1">
    <source>
        <dbReference type="ARBA" id="ARBA00000971"/>
    </source>
</evidence>
<dbReference type="InterPro" id="IPR002130">
    <property type="entry name" value="Cyclophilin-type_PPIase_dom"/>
</dbReference>
<dbReference type="InterPro" id="IPR020892">
    <property type="entry name" value="Cyclophilin-type_PPIase_CS"/>
</dbReference>
<protein>
    <recommendedName>
        <fullName evidence="6">Peptidyl-prolyl cis-trans isomerase</fullName>
        <shortName evidence="6">PPIase</shortName>
        <ecNumber evidence="6">5.2.1.8</ecNumber>
    </recommendedName>
</protein>
<evidence type="ECO:0000256" key="2">
    <source>
        <dbReference type="ARBA" id="ARBA00002388"/>
    </source>
</evidence>
<feature type="domain" description="PPIase cyclophilin-type" evidence="7">
    <location>
        <begin position="27"/>
        <end position="199"/>
    </location>
</feature>
<dbReference type="PRINTS" id="PR00153">
    <property type="entry name" value="CSAPPISMRASE"/>
</dbReference>
<dbReference type="PANTHER" id="PTHR45625:SF4">
    <property type="entry name" value="PEPTIDYLPROLYL ISOMERASE DOMAIN AND WD REPEAT-CONTAINING PROTEIN 1"/>
    <property type="match status" value="1"/>
</dbReference>
<dbReference type="InterPro" id="IPR044666">
    <property type="entry name" value="Cyclophilin_A-like"/>
</dbReference>
<keyword evidence="9" id="KW-1185">Reference proteome</keyword>
<dbReference type="InterPro" id="IPR029000">
    <property type="entry name" value="Cyclophilin-like_dom_sf"/>
</dbReference>
<comment type="catalytic activity">
    <reaction evidence="1 6">
        <text>[protein]-peptidylproline (omega=180) = [protein]-peptidylproline (omega=0)</text>
        <dbReference type="Rhea" id="RHEA:16237"/>
        <dbReference type="Rhea" id="RHEA-COMP:10747"/>
        <dbReference type="Rhea" id="RHEA-COMP:10748"/>
        <dbReference type="ChEBI" id="CHEBI:83833"/>
        <dbReference type="ChEBI" id="CHEBI:83834"/>
        <dbReference type="EC" id="5.2.1.8"/>
    </reaction>
</comment>
<dbReference type="EC" id="5.2.1.8" evidence="6"/>
<evidence type="ECO:0000256" key="4">
    <source>
        <dbReference type="ARBA" id="ARBA00023110"/>
    </source>
</evidence>
<evidence type="ECO:0000259" key="7">
    <source>
        <dbReference type="PROSITE" id="PS50072"/>
    </source>
</evidence>
<comment type="similarity">
    <text evidence="3 6">Belongs to the cyclophilin-type PPIase family.</text>
</comment>
<sequence>MLCKNKGGITMFPQLQENPENPKVTMQTNYGEITIELFPELAPKTVENFLKLSEKGYYEGVIFHRVIKDFMIQGGDPSGTGMGGQSIWNKSFEDEFSNQLFNLRGALSMANAGPNTNGSQFFIVQNESLPNQMVEQMIQAGYPNEIVEEYKKGGTPWLDHHHTVFGQVRLGLNIVDEIASAESIQDKPVKDIVINKIIIS</sequence>
<evidence type="ECO:0000256" key="3">
    <source>
        <dbReference type="ARBA" id="ARBA00007365"/>
    </source>
</evidence>
<dbReference type="Proteomes" id="UP000051131">
    <property type="component" value="Unassembled WGS sequence"/>
</dbReference>
<dbReference type="STRING" id="1423729.FC80_GL000553"/>
<accession>A0A0R2CK45</accession>
<dbReference type="PROSITE" id="PS50072">
    <property type="entry name" value="CSA_PPIASE_2"/>
    <property type="match status" value="1"/>
</dbReference>
<name>A0A0R2CK45_9LACO</name>
<evidence type="ECO:0000313" key="9">
    <source>
        <dbReference type="Proteomes" id="UP000051131"/>
    </source>
</evidence>
<dbReference type="AlphaFoldDB" id="A0A0R2CK45"/>
<evidence type="ECO:0000313" key="8">
    <source>
        <dbReference type="EMBL" id="KRM91584.1"/>
    </source>
</evidence>
<dbReference type="SUPFAM" id="SSF50891">
    <property type="entry name" value="Cyclophilin-like"/>
    <property type="match status" value="1"/>
</dbReference>
<dbReference type="PROSITE" id="PS00170">
    <property type="entry name" value="CSA_PPIASE_1"/>
    <property type="match status" value="1"/>
</dbReference>
<dbReference type="PIRSF" id="PIRSF001467">
    <property type="entry name" value="Peptidylpro_ismrse"/>
    <property type="match status" value="1"/>
</dbReference>